<proteinExistence type="predicted"/>
<protein>
    <submittedName>
        <fullName evidence="1">Uncharacterized protein</fullName>
    </submittedName>
</protein>
<reference evidence="1" key="1">
    <citation type="submission" date="2022-10" db="EMBL/GenBank/DDBJ databases">
        <title>Culturing micro-colonial fungi from biological soil crusts in the Mojave desert and describing Neophaeococcomyces mojavensis, and introducing the new genera and species Taxawa tesnikishii.</title>
        <authorList>
            <person name="Kurbessoian T."/>
            <person name="Stajich J.E."/>
        </authorList>
    </citation>
    <scope>NUCLEOTIDE SEQUENCE</scope>
    <source>
        <strain evidence="1">TK_41</strain>
    </source>
</reference>
<gene>
    <name evidence="1" type="ORF">H2200_000952</name>
</gene>
<name>A0AA39CRI5_9EURO</name>
<dbReference type="Proteomes" id="UP001172673">
    <property type="component" value="Unassembled WGS sequence"/>
</dbReference>
<organism evidence="1 2">
    <name type="scientific">Cladophialophora chaetospira</name>
    <dbReference type="NCBI Taxonomy" id="386627"/>
    <lineage>
        <taxon>Eukaryota</taxon>
        <taxon>Fungi</taxon>
        <taxon>Dikarya</taxon>
        <taxon>Ascomycota</taxon>
        <taxon>Pezizomycotina</taxon>
        <taxon>Eurotiomycetes</taxon>
        <taxon>Chaetothyriomycetidae</taxon>
        <taxon>Chaetothyriales</taxon>
        <taxon>Herpotrichiellaceae</taxon>
        <taxon>Cladophialophora</taxon>
    </lineage>
</organism>
<dbReference type="AlphaFoldDB" id="A0AA39CRI5"/>
<evidence type="ECO:0000313" key="2">
    <source>
        <dbReference type="Proteomes" id="UP001172673"/>
    </source>
</evidence>
<comment type="caution">
    <text evidence="1">The sequence shown here is derived from an EMBL/GenBank/DDBJ whole genome shotgun (WGS) entry which is preliminary data.</text>
</comment>
<accession>A0AA39CRI5</accession>
<keyword evidence="2" id="KW-1185">Reference proteome</keyword>
<evidence type="ECO:0000313" key="1">
    <source>
        <dbReference type="EMBL" id="KAJ9617231.1"/>
    </source>
</evidence>
<sequence length="308" mass="35246">MVGLLRYTHCLTFEAEVQRCIARYHDSLTGEAEGSMRETFVQLCEQELNGVIDRYRNSMDSRYTFYFHTTQLHLYTLAVIREKRQTEDTGYLELGRVTRYQKLGMLAAHRLIDIYCDDIKLPDARLIDVYRALPKPYFIGVLLATFYLLRYFVLNSTCDAEQKADCRDRVLKVHAKLREFASHRFAEPGRAAAVIEVLCRHGQMQESDANSSIDDRGVASISWSALIAASNLRGMRNLKSFWLEKINPSSPDLQSGHQQSTLPDVLGGSHPIEPFEHGFPLFPESSWDQSFLQMLDFSAYDIDGTPTQ</sequence>
<dbReference type="EMBL" id="JAPDRK010000001">
    <property type="protein sequence ID" value="KAJ9617231.1"/>
    <property type="molecule type" value="Genomic_DNA"/>
</dbReference>